<keyword evidence="6 10" id="KW-0255">Endonuclease</keyword>
<feature type="compositionally biased region" description="Basic and acidic residues" evidence="11">
    <location>
        <begin position="302"/>
        <end position="326"/>
    </location>
</feature>
<keyword evidence="5" id="KW-0677">Repeat</keyword>
<dbReference type="InterPro" id="IPR047139">
    <property type="entry name" value="ANKZ1/VMS1"/>
</dbReference>
<keyword evidence="12" id="KW-1133">Transmembrane helix</keyword>
<evidence type="ECO:0000256" key="12">
    <source>
        <dbReference type="SAM" id="Phobius"/>
    </source>
</evidence>
<evidence type="ECO:0000256" key="1">
    <source>
        <dbReference type="ARBA" id="ARBA00004496"/>
    </source>
</evidence>
<evidence type="ECO:0000313" key="15">
    <source>
        <dbReference type="Proteomes" id="UP000230423"/>
    </source>
</evidence>
<comment type="subcellular location">
    <subcellularLocation>
        <location evidence="1">Cytoplasm</location>
    </subcellularLocation>
</comment>
<dbReference type="GO" id="GO:0005737">
    <property type="term" value="C:cytoplasm"/>
    <property type="evidence" value="ECO:0007669"/>
    <property type="project" value="UniProtKB-SubCell"/>
</dbReference>
<name>A0A2G9V370_TELCI</name>
<evidence type="ECO:0000256" key="5">
    <source>
        <dbReference type="ARBA" id="ARBA00022737"/>
    </source>
</evidence>
<keyword evidence="12" id="KW-0812">Transmembrane</keyword>
<organism evidence="14 15">
    <name type="scientific">Teladorsagia circumcincta</name>
    <name type="common">Brown stomach worm</name>
    <name type="synonym">Ostertagia circumcincta</name>
    <dbReference type="NCBI Taxonomy" id="45464"/>
    <lineage>
        <taxon>Eukaryota</taxon>
        <taxon>Metazoa</taxon>
        <taxon>Ecdysozoa</taxon>
        <taxon>Nematoda</taxon>
        <taxon>Chromadorea</taxon>
        <taxon>Rhabditida</taxon>
        <taxon>Rhabditina</taxon>
        <taxon>Rhabditomorpha</taxon>
        <taxon>Strongyloidea</taxon>
        <taxon>Trichostrongylidae</taxon>
        <taxon>Teladorsagia</taxon>
    </lineage>
</organism>
<keyword evidence="7 10" id="KW-0378">Hydrolase</keyword>
<evidence type="ECO:0000256" key="3">
    <source>
        <dbReference type="ARBA" id="ARBA00022490"/>
    </source>
</evidence>
<dbReference type="GO" id="GO:0004519">
    <property type="term" value="F:endonuclease activity"/>
    <property type="evidence" value="ECO:0007669"/>
    <property type="project" value="UniProtKB-KW"/>
</dbReference>
<feature type="domain" description="VLRF1" evidence="13">
    <location>
        <begin position="122"/>
        <end position="263"/>
    </location>
</feature>
<dbReference type="EMBL" id="KZ345020">
    <property type="protein sequence ID" value="PIO76943.1"/>
    <property type="molecule type" value="Genomic_DNA"/>
</dbReference>
<keyword evidence="8" id="KW-0040">ANK repeat</keyword>
<keyword evidence="9" id="KW-0175">Coiled coil</keyword>
<evidence type="ECO:0000256" key="7">
    <source>
        <dbReference type="ARBA" id="ARBA00022801"/>
    </source>
</evidence>
<evidence type="ECO:0000256" key="8">
    <source>
        <dbReference type="ARBA" id="ARBA00023043"/>
    </source>
</evidence>
<dbReference type="Pfam" id="PF18826">
    <property type="entry name" value="bVLRF1"/>
    <property type="match status" value="1"/>
</dbReference>
<dbReference type="OrthoDB" id="429841at2759"/>
<evidence type="ECO:0000256" key="9">
    <source>
        <dbReference type="ARBA" id="ARBA00023054"/>
    </source>
</evidence>
<dbReference type="PANTHER" id="PTHR16036:SF2">
    <property type="entry name" value="TRNA ENDONUCLEASE ANKZF1"/>
    <property type="match status" value="1"/>
</dbReference>
<protein>
    <recommendedName>
        <fullName evidence="13">VLRF1 domain-containing protein</fullName>
    </recommendedName>
</protein>
<evidence type="ECO:0000256" key="2">
    <source>
        <dbReference type="ARBA" id="ARBA00009262"/>
    </source>
</evidence>
<sequence length="415" mass="47775">MRTKSHKVLKMFFFLFSYMGVMRFVQVFCLIDAIFSFNARNLLRGRPALTEDQFEMLGEEERKASDGAPSSSSDSDDSDVENLPMKLGSSHIYFVHNDEVFSMYRCLLHHGESTVLPSIFARPLDCAIFLLAGGHFAAGVFKNDKLVAHKSFHRYVVRAKQGGAQGAKDKEKGTIHSAGATLRRYNERALAEDIVKVLQTWSELLAATPLIFIRCASYQRVIFHDVDESGFDRKDPRLRTIPFETKRPLVDEVRRTWERFGLVTCHGQMRDFLAERTKRKQRAKTLLKKKRTETQWTLGSDETEKSPSKERKTDHLKPVAPVEEQRPDVDRWPSLDRTTRRELYSIVKENREDTLKTLIGGRDAEEQKEIFDYFNCNRFSSDNGTFLHLAARSGADRIVQVSYSGADTTYRRARR</sequence>
<evidence type="ECO:0000256" key="11">
    <source>
        <dbReference type="SAM" id="MobiDB-lite"/>
    </source>
</evidence>
<dbReference type="Proteomes" id="UP000230423">
    <property type="component" value="Unassembled WGS sequence"/>
</dbReference>
<reference evidence="14 15" key="1">
    <citation type="submission" date="2015-09" db="EMBL/GenBank/DDBJ databases">
        <title>Draft genome of the parasitic nematode Teladorsagia circumcincta isolate WARC Sus (inbred).</title>
        <authorList>
            <person name="Mitreva M."/>
        </authorList>
    </citation>
    <scope>NUCLEOTIDE SEQUENCE [LARGE SCALE GENOMIC DNA]</scope>
    <source>
        <strain evidence="14 15">S</strain>
    </source>
</reference>
<dbReference type="GO" id="GO:0036503">
    <property type="term" value="P:ERAD pathway"/>
    <property type="evidence" value="ECO:0007669"/>
    <property type="project" value="TreeGrafter"/>
</dbReference>
<evidence type="ECO:0000256" key="4">
    <source>
        <dbReference type="ARBA" id="ARBA00022722"/>
    </source>
</evidence>
<keyword evidence="3 10" id="KW-0963">Cytoplasm</keyword>
<accession>A0A2G9V370</accession>
<proteinExistence type="inferred from homology"/>
<feature type="region of interest" description="Disordered" evidence="11">
    <location>
        <begin position="283"/>
        <end position="326"/>
    </location>
</feature>
<evidence type="ECO:0000256" key="10">
    <source>
        <dbReference type="PROSITE-ProRule" id="PRU01389"/>
    </source>
</evidence>
<gene>
    <name evidence="14" type="ORF">TELCIR_00962</name>
</gene>
<dbReference type="AlphaFoldDB" id="A0A2G9V370"/>
<evidence type="ECO:0000259" key="13">
    <source>
        <dbReference type="PROSITE" id="PS52044"/>
    </source>
</evidence>
<keyword evidence="12" id="KW-0472">Membrane</keyword>
<comment type="similarity">
    <text evidence="2 10">Belongs to the ANKZF1/VMS1 family.</text>
</comment>
<evidence type="ECO:0000313" key="14">
    <source>
        <dbReference type="EMBL" id="PIO76943.1"/>
    </source>
</evidence>
<dbReference type="PROSITE" id="PS52044">
    <property type="entry name" value="VLRF1"/>
    <property type="match status" value="1"/>
</dbReference>
<dbReference type="InterPro" id="IPR041175">
    <property type="entry name" value="VLRF1/Vms1"/>
</dbReference>
<feature type="region of interest" description="Disordered" evidence="11">
    <location>
        <begin position="60"/>
        <end position="80"/>
    </location>
</feature>
<comment type="domain">
    <text evidence="10">The VLRF1 domain mediates binding to the 60S ribosomal subunit.</text>
</comment>
<keyword evidence="4 10" id="KW-0540">Nuclease</keyword>
<evidence type="ECO:0000256" key="6">
    <source>
        <dbReference type="ARBA" id="ARBA00022759"/>
    </source>
</evidence>
<dbReference type="PANTHER" id="PTHR16036">
    <property type="entry name" value="ANKYRIN REPEAT AND ZINC FINGER DOMAIN-CONTAINING PROTEIN 1"/>
    <property type="match status" value="1"/>
</dbReference>
<feature type="transmembrane region" description="Helical" evidence="12">
    <location>
        <begin position="12"/>
        <end position="37"/>
    </location>
</feature>
<dbReference type="GO" id="GO:0016787">
    <property type="term" value="F:hydrolase activity"/>
    <property type="evidence" value="ECO:0007669"/>
    <property type="project" value="UniProtKB-KW"/>
</dbReference>
<feature type="active site" evidence="10">
    <location>
        <position position="165"/>
    </location>
</feature>
<keyword evidence="15" id="KW-1185">Reference proteome</keyword>